<protein>
    <submittedName>
        <fullName evidence="1">Uncharacterized protein</fullName>
    </submittedName>
</protein>
<organism evidence="1 2">
    <name type="scientific">Chaetomium tenue</name>
    <dbReference type="NCBI Taxonomy" id="1854479"/>
    <lineage>
        <taxon>Eukaryota</taxon>
        <taxon>Fungi</taxon>
        <taxon>Dikarya</taxon>
        <taxon>Ascomycota</taxon>
        <taxon>Pezizomycotina</taxon>
        <taxon>Sordariomycetes</taxon>
        <taxon>Sordariomycetidae</taxon>
        <taxon>Sordariales</taxon>
        <taxon>Chaetomiaceae</taxon>
        <taxon>Chaetomium</taxon>
    </lineage>
</organism>
<gene>
    <name evidence="1" type="ORF">F5144DRAFT_184052</name>
</gene>
<sequence>MRLRHRSPGSYSRLFAVHKPSHHDCHGGHIPICLPQFKLQSSCRGSSAGGSEAEGWLHAMMPLHDSTKLAVGHPTICAQLMISPLGDVNLAPRALWRARAAASCKTVSHRQAPSTDVARLPAFLAVAVLVEFASSCRSSVRSVPCACQGSEIDYKTRSHGRPFPSLPRSHPSQPSNTPKTNSPLSLAAHPLFSVLATPIPSETPTKLQTEL</sequence>
<dbReference type="EMBL" id="JAGIZQ010000003">
    <property type="protein sequence ID" value="KAH6636555.1"/>
    <property type="molecule type" value="Genomic_DNA"/>
</dbReference>
<accession>A0ACB7PBT7</accession>
<name>A0ACB7PBT7_9PEZI</name>
<dbReference type="Proteomes" id="UP000724584">
    <property type="component" value="Unassembled WGS sequence"/>
</dbReference>
<keyword evidence="2" id="KW-1185">Reference proteome</keyword>
<reference evidence="1 2" key="1">
    <citation type="journal article" date="2021" name="Nat. Commun.">
        <title>Genetic determinants of endophytism in the Arabidopsis root mycobiome.</title>
        <authorList>
            <person name="Mesny F."/>
            <person name="Miyauchi S."/>
            <person name="Thiergart T."/>
            <person name="Pickel B."/>
            <person name="Atanasova L."/>
            <person name="Karlsson M."/>
            <person name="Huettel B."/>
            <person name="Barry K.W."/>
            <person name="Haridas S."/>
            <person name="Chen C."/>
            <person name="Bauer D."/>
            <person name="Andreopoulos W."/>
            <person name="Pangilinan J."/>
            <person name="LaButti K."/>
            <person name="Riley R."/>
            <person name="Lipzen A."/>
            <person name="Clum A."/>
            <person name="Drula E."/>
            <person name="Henrissat B."/>
            <person name="Kohler A."/>
            <person name="Grigoriev I.V."/>
            <person name="Martin F.M."/>
            <person name="Hacquard S."/>
        </authorList>
    </citation>
    <scope>NUCLEOTIDE SEQUENCE [LARGE SCALE GENOMIC DNA]</scope>
    <source>
        <strain evidence="1 2">MPI-SDFR-AT-0079</strain>
    </source>
</reference>
<proteinExistence type="predicted"/>
<evidence type="ECO:0000313" key="2">
    <source>
        <dbReference type="Proteomes" id="UP000724584"/>
    </source>
</evidence>
<comment type="caution">
    <text evidence="1">The sequence shown here is derived from an EMBL/GenBank/DDBJ whole genome shotgun (WGS) entry which is preliminary data.</text>
</comment>
<evidence type="ECO:0000313" key="1">
    <source>
        <dbReference type="EMBL" id="KAH6636555.1"/>
    </source>
</evidence>